<reference evidence="2 11" key="2">
    <citation type="submission" date="2019-01" db="EMBL/GenBank/DDBJ databases">
        <authorList>
            <consortium name="PulseNet: The National Subtyping Network for Foodborne Disease Surveillance"/>
            <person name="Tarr C.L."/>
            <person name="Trees E."/>
            <person name="Katz L.S."/>
            <person name="Carleton-Romer H.A."/>
            <person name="Stroika S."/>
            <person name="Kucerova Z."/>
            <person name="Roache K.F."/>
            <person name="Sabol A.L."/>
            <person name="Besser J."/>
            <person name="Gerner-Smidt P."/>
        </authorList>
    </citation>
    <scope>NUCLEOTIDE SEQUENCE [LARGE SCALE GENOMIC DNA]</scope>
    <source>
        <strain evidence="2 11">PNUSAC007828</strain>
    </source>
</reference>
<dbReference type="RefSeq" id="WP_002778566.1">
    <property type="nucleotide sequence ID" value="NZ_AANHVQ020000022.1"/>
</dbReference>
<dbReference type="KEGG" id="ccoo:ATE51_04004"/>
<dbReference type="Proteomes" id="UP000352088">
    <property type="component" value="Unassembled WGS sequence"/>
</dbReference>
<protein>
    <submittedName>
        <fullName evidence="6">Uncharacterized protein</fullName>
    </submittedName>
</protein>
<evidence type="ECO:0000313" key="7">
    <source>
        <dbReference type="Proteomes" id="UP000352088"/>
    </source>
</evidence>
<sequence>MKKLVLFLFCLGFAFACSEHSNADFKDHDKTKYNSQYKDK</sequence>
<dbReference type="EMBL" id="AACQHW010000010">
    <property type="protein sequence ID" value="EAL6851454.1"/>
    <property type="molecule type" value="Genomic_DNA"/>
</dbReference>
<dbReference type="Proteomes" id="UP000576616">
    <property type="component" value="Unassembled WGS sequence"/>
</dbReference>
<organism evidence="6 7">
    <name type="scientific">Campylobacter coli</name>
    <dbReference type="NCBI Taxonomy" id="195"/>
    <lineage>
        <taxon>Bacteria</taxon>
        <taxon>Pseudomonadati</taxon>
        <taxon>Campylobacterota</taxon>
        <taxon>Epsilonproteobacteria</taxon>
        <taxon>Campylobacterales</taxon>
        <taxon>Campylobacteraceae</taxon>
        <taxon>Campylobacter</taxon>
    </lineage>
</organism>
<evidence type="ECO:0000313" key="10">
    <source>
        <dbReference type="Proteomes" id="UP000557830"/>
    </source>
</evidence>
<reference evidence="6 7" key="1">
    <citation type="submission" date="2018-07" db="EMBL/GenBank/DDBJ databases">
        <authorList>
            <consortium name="NARMS: The National Antimicrobial Resistance Monitoring System"/>
        </authorList>
    </citation>
    <scope>NUCLEOTIDE SEQUENCE [LARGE SCALE GENOMIC DNA]</scope>
    <source>
        <strain evidence="6 7">CVM N17C548</strain>
        <strain evidence="4 8">FSIS11807978</strain>
        <strain evidence="3 10">FSIS1609200</strain>
        <strain evidence="5 9">FSIS1711007</strain>
    </source>
</reference>
<dbReference type="Proteomes" id="UP000557830">
    <property type="component" value="Unassembled WGS sequence"/>
</dbReference>
<dbReference type="STRING" id="195.ATE51_04004"/>
<comment type="caution">
    <text evidence="6">The sequence shown here is derived from an EMBL/GenBank/DDBJ whole genome shotgun (WGS) entry which is preliminary data.</text>
</comment>
<dbReference type="EMBL" id="AACGFG010000012">
    <property type="protein sequence ID" value="EAK4358816.1"/>
    <property type="molecule type" value="Genomic_DNA"/>
</dbReference>
<dbReference type="KEGG" id="ccof:VC76_07855"/>
<dbReference type="PROSITE" id="PS51257">
    <property type="entry name" value="PROKAR_LIPOPROTEIN"/>
    <property type="match status" value="1"/>
</dbReference>
<dbReference type="EMBL" id="AABUYW010000015">
    <property type="protein sequence ID" value="EAJ1077474.1"/>
    <property type="molecule type" value="Genomic_DNA"/>
</dbReference>
<evidence type="ECO:0000313" key="4">
    <source>
        <dbReference type="EMBL" id="EAK4358816.1"/>
    </source>
</evidence>
<evidence type="ECO:0000313" key="9">
    <source>
        <dbReference type="Proteomes" id="UP000409545"/>
    </source>
</evidence>
<evidence type="ECO:0000313" key="8">
    <source>
        <dbReference type="Proteomes" id="UP000365807"/>
    </source>
</evidence>
<keyword evidence="1" id="KW-0732">Signal</keyword>
<evidence type="ECO:0000313" key="2">
    <source>
        <dbReference type="EMBL" id="EAH8157884.1"/>
    </source>
</evidence>
<evidence type="ECO:0000313" key="5">
    <source>
        <dbReference type="EMBL" id="EAK5104299.1"/>
    </source>
</evidence>
<name>A0A0Q2JJD9_CAMCO</name>
<dbReference type="AlphaFoldDB" id="A0A0Q2JJD9"/>
<dbReference type="Proteomes" id="UP000365807">
    <property type="component" value="Unassembled WGS sequence"/>
</dbReference>
<evidence type="ECO:0000313" key="6">
    <source>
        <dbReference type="EMBL" id="EAL6851454.1"/>
    </source>
</evidence>
<feature type="signal peptide" evidence="1">
    <location>
        <begin position="1"/>
        <end position="23"/>
    </location>
</feature>
<dbReference type="EMBL" id="AACGUZ010000020">
    <property type="protein sequence ID" value="EAK5104299.1"/>
    <property type="molecule type" value="Genomic_DNA"/>
</dbReference>
<evidence type="ECO:0000313" key="3">
    <source>
        <dbReference type="EMBL" id="EAJ1077474.1"/>
    </source>
</evidence>
<accession>A0A0Q2JJD9</accession>
<dbReference type="Proteomes" id="UP000409545">
    <property type="component" value="Unassembled WGS sequence"/>
</dbReference>
<evidence type="ECO:0000313" key="11">
    <source>
        <dbReference type="Proteomes" id="UP000576616"/>
    </source>
</evidence>
<dbReference type="EMBL" id="AABKAB010000019">
    <property type="protein sequence ID" value="EAH8157884.1"/>
    <property type="molecule type" value="Genomic_DNA"/>
</dbReference>
<evidence type="ECO:0000256" key="1">
    <source>
        <dbReference type="SAM" id="SignalP"/>
    </source>
</evidence>
<proteinExistence type="predicted"/>
<feature type="chain" id="PRO_5014238036" evidence="1">
    <location>
        <begin position="24"/>
        <end position="40"/>
    </location>
</feature>
<dbReference type="GeneID" id="66544822"/>
<gene>
    <name evidence="5" type="ORF">B9Q54_08510</name>
    <name evidence="3" type="ORF">BU953_07670</name>
    <name evidence="4" type="ORF">C6T04_07840</name>
    <name evidence="6" type="ORF">DSX26_08305</name>
    <name evidence="2" type="ORF">ES716_08195</name>
</gene>